<feature type="domain" description="DM2" evidence="2">
    <location>
        <begin position="88"/>
        <end position="337"/>
    </location>
</feature>
<reference evidence="6" key="1">
    <citation type="submission" date="2025-08" db="UniProtKB">
        <authorList>
            <consortium name="RefSeq"/>
        </authorList>
    </citation>
    <scope>IDENTIFICATION</scope>
</reference>
<dbReference type="GO" id="GO:0034501">
    <property type="term" value="P:protein localization to kinetochore"/>
    <property type="evidence" value="ECO:0007669"/>
    <property type="project" value="TreeGrafter"/>
</dbReference>
<dbReference type="InterPro" id="IPR039061">
    <property type="entry name" value="MTBP"/>
</dbReference>
<dbReference type="InterPro" id="IPR029418">
    <property type="entry name" value="MTBP_C"/>
</dbReference>
<evidence type="ECO:0000259" key="4">
    <source>
        <dbReference type="Pfam" id="PF14920"/>
    </source>
</evidence>
<accession>A0A6J0TYW2</accession>
<dbReference type="RefSeq" id="XP_020652210.2">
    <property type="nucleotide sequence ID" value="XM_020796551.2"/>
</dbReference>
<dbReference type="KEGG" id="pvt:110080549"/>
<feature type="domain" description="DM2" evidence="3">
    <location>
        <begin position="365"/>
        <end position="692"/>
    </location>
</feature>
<feature type="region of interest" description="Disordered" evidence="1">
    <location>
        <begin position="1"/>
        <end position="81"/>
    </location>
</feature>
<feature type="compositionally biased region" description="Basic and acidic residues" evidence="1">
    <location>
        <begin position="27"/>
        <end position="40"/>
    </location>
</feature>
<gene>
    <name evidence="6" type="primary">MTBP</name>
</gene>
<sequence>MRYFLKRRNLRRKSCSHLGGPGVAGHDAPRGRKRKEDGPRRQRRGGGGSSSFPGKRKEPGGRGLVGRAGNSNRGDRAGQRAGGWSWGMDRYLLFMSWRGRRGEAGSGGVPDLMVESIYKLLEANCTGCLNTKHHGFPACSLLGIPDVKEWYFAIQSICGFSQFCSSDWENVQFDLQTDQSKNSIQREIEECLGDVQSFEEDNNSRESLSLIDLYEDAAENIHLLADKLPAPGKAMIDIILQSSERDAPCLKDCLPVIGALKHLREWHAAKITIVAKESKTWQKIVDYLSADVVVPENLSSIIDSRELWRGKIQIWEHKFWSEITFPDFCIKGIASEKPPSATYFNTFCAANETEQTKSFNDHLREVFHYYGPALKFVKMVLLSQLPSFLVSDLQFELSLAGNDVEEKCTLFWDQISSLHGKVGALFVLPCSVSAMSIPLPSQLSVKKWKEYIAQKPKIINVPEVELKGETCNYYFLVQGNDCGGCKATLIYSASQINGSITFAETIGKLTTNTGEAEADLFEECIRSLPHFHGEQILQREKKLACIQALALNHCLKRQDCMRQQLEPLADELKSLLTNNRECFPELWSASHPNKICLVATAETKGQDIVYDLELKDSNSLQWPERSVLQNLEHFEKIKQKTRVSEQLMGRKDSQKGSMALLDAKELLKYFTPEGLPVGDLQPLHIQKSDNAFRLTPKLTPRKLRSLPFEKAANCHYHGLEYCLDNRRALEKDVEFAELQTRLIRYETQTTCAKDSCPVPFALSPLPSPGVLSEPGSIPDGEALPRELHSQASRLKRRSKDLTSIHPKKRLVKSESTDSLLSQASVSSGSCPGMATRSCLETSVSLSSVTVRHHQVCNVATESSSGSQKCAKRAEVLKATKESRSQKHTRMLKEVVTKTLERHGIVEDHKCFAACSQRLFEISKCYLKDLKTSRGLFDEMKKAANSNVKQVIEWVLEKNKDM</sequence>
<dbReference type="InParanoid" id="A0A6J0TYW2"/>
<evidence type="ECO:0000259" key="2">
    <source>
        <dbReference type="Pfam" id="PF14918"/>
    </source>
</evidence>
<protein>
    <submittedName>
        <fullName evidence="6">Mdm2-binding protein isoform X1</fullName>
    </submittedName>
</protein>
<name>A0A6J0TYW2_9SAUR</name>
<dbReference type="GO" id="GO:0000776">
    <property type="term" value="C:kinetochore"/>
    <property type="evidence" value="ECO:0007669"/>
    <property type="project" value="TreeGrafter"/>
</dbReference>
<evidence type="ECO:0000313" key="5">
    <source>
        <dbReference type="Proteomes" id="UP001652642"/>
    </source>
</evidence>
<evidence type="ECO:0000313" key="6">
    <source>
        <dbReference type="RefSeq" id="XP_020652210.2"/>
    </source>
</evidence>
<evidence type="ECO:0000256" key="1">
    <source>
        <dbReference type="SAM" id="MobiDB-lite"/>
    </source>
</evidence>
<evidence type="ECO:0000259" key="3">
    <source>
        <dbReference type="Pfam" id="PF14919"/>
    </source>
</evidence>
<dbReference type="GO" id="GO:0007089">
    <property type="term" value="P:traversing start control point of mitotic cell cycle"/>
    <property type="evidence" value="ECO:0007669"/>
    <property type="project" value="TreeGrafter"/>
</dbReference>
<organism evidence="5 6">
    <name type="scientific">Pogona vitticeps</name>
    <name type="common">central bearded dragon</name>
    <dbReference type="NCBI Taxonomy" id="103695"/>
    <lineage>
        <taxon>Eukaryota</taxon>
        <taxon>Metazoa</taxon>
        <taxon>Chordata</taxon>
        <taxon>Craniata</taxon>
        <taxon>Vertebrata</taxon>
        <taxon>Euteleostomi</taxon>
        <taxon>Lepidosauria</taxon>
        <taxon>Squamata</taxon>
        <taxon>Bifurcata</taxon>
        <taxon>Unidentata</taxon>
        <taxon>Episquamata</taxon>
        <taxon>Toxicofera</taxon>
        <taxon>Iguania</taxon>
        <taxon>Acrodonta</taxon>
        <taxon>Agamidae</taxon>
        <taxon>Amphibolurinae</taxon>
        <taxon>Pogona</taxon>
    </lineage>
</organism>
<feature type="region of interest" description="Disordered" evidence="1">
    <location>
        <begin position="789"/>
        <end position="816"/>
    </location>
</feature>
<dbReference type="InterPro" id="IPR029420">
    <property type="entry name" value="MTBP_central"/>
</dbReference>
<dbReference type="Pfam" id="PF14920">
    <property type="entry name" value="MTBP_C"/>
    <property type="match status" value="1"/>
</dbReference>
<dbReference type="InterPro" id="IPR029421">
    <property type="entry name" value="MTBP_N"/>
</dbReference>
<dbReference type="Proteomes" id="UP001652642">
    <property type="component" value="Chromosome 4"/>
</dbReference>
<feature type="compositionally biased region" description="Basic residues" evidence="1">
    <location>
        <begin position="1"/>
        <end position="15"/>
    </location>
</feature>
<keyword evidence="5" id="KW-1185">Reference proteome</keyword>
<dbReference type="CTD" id="27085"/>
<dbReference type="PANTHER" id="PTHR14382">
    <property type="entry name" value="MDM2-BINDING PROTEIN"/>
    <property type="match status" value="1"/>
</dbReference>
<dbReference type="AlphaFoldDB" id="A0A6J0TYW2"/>
<proteinExistence type="predicted"/>
<dbReference type="OrthoDB" id="8633268at2759"/>
<dbReference type="PANTHER" id="PTHR14382:SF1">
    <property type="entry name" value="MDM2-BINDING PROTEIN"/>
    <property type="match status" value="1"/>
</dbReference>
<dbReference type="GO" id="GO:0031396">
    <property type="term" value="P:regulation of protein ubiquitination"/>
    <property type="evidence" value="ECO:0007669"/>
    <property type="project" value="InterPro"/>
</dbReference>
<dbReference type="GeneID" id="110080549"/>
<dbReference type="Pfam" id="PF14919">
    <property type="entry name" value="MTBP_mid"/>
    <property type="match status" value="1"/>
</dbReference>
<dbReference type="Pfam" id="PF14918">
    <property type="entry name" value="MTBP_N"/>
    <property type="match status" value="1"/>
</dbReference>
<feature type="domain" description="MDN2-binding protein C-terminal" evidence="4">
    <location>
        <begin position="696"/>
        <end position="951"/>
    </location>
</feature>